<organism evidence="1 2">
    <name type="scientific">Diplogelasinospora grovesii</name>
    <dbReference type="NCBI Taxonomy" id="303347"/>
    <lineage>
        <taxon>Eukaryota</taxon>
        <taxon>Fungi</taxon>
        <taxon>Dikarya</taxon>
        <taxon>Ascomycota</taxon>
        <taxon>Pezizomycotina</taxon>
        <taxon>Sordariomycetes</taxon>
        <taxon>Sordariomycetidae</taxon>
        <taxon>Sordariales</taxon>
        <taxon>Diplogelasinosporaceae</taxon>
        <taxon>Diplogelasinospora</taxon>
    </lineage>
</organism>
<proteinExistence type="predicted"/>
<dbReference type="AlphaFoldDB" id="A0AAN6MWA3"/>
<dbReference type="InterPro" id="IPR038071">
    <property type="entry name" value="UROD/MetE-like_sf"/>
</dbReference>
<dbReference type="Gene3D" id="3.20.20.210">
    <property type="match status" value="1"/>
</dbReference>
<keyword evidence="2" id="KW-1185">Reference proteome</keyword>
<sequence>MPTTTPQQPRGVHLVGSLPDNRFRNVTDVFTVVPKVLSGRLKRIPDGELGNRNLYITWQEAVFPDHILKRTVLQNGGTLPESSNAVELRDLKPVMYDDAAIASYRSFVEARAAGTIPADVRFQVSLPSPIEPLALFDLAIQWDVAVTIALVELKRGRLDNPFFTCCFDDPLEHSIKALRRMAAAVKPEVDMGFHLCYGDIDHRHFVELKDMGIMVEISMGLLEQVHPIHDIAWIHMPVPKSRTDQGYFAPLKLLQLPPITELFLGVLHPDGWENTMRRIHAAQTATPKEFGVATECGLGRTNAREGDYLLGLAAYVSRPYITCIAKE</sequence>
<evidence type="ECO:0000313" key="2">
    <source>
        <dbReference type="Proteomes" id="UP001303473"/>
    </source>
</evidence>
<protein>
    <submittedName>
        <fullName evidence="1">Uncharacterized protein</fullName>
    </submittedName>
</protein>
<dbReference type="EMBL" id="MU854086">
    <property type="protein sequence ID" value="KAK3933718.1"/>
    <property type="molecule type" value="Genomic_DNA"/>
</dbReference>
<dbReference type="Proteomes" id="UP001303473">
    <property type="component" value="Unassembled WGS sequence"/>
</dbReference>
<accession>A0AAN6MWA3</accession>
<name>A0AAN6MWA3_9PEZI</name>
<comment type="caution">
    <text evidence="1">The sequence shown here is derived from an EMBL/GenBank/DDBJ whole genome shotgun (WGS) entry which is preliminary data.</text>
</comment>
<dbReference type="SUPFAM" id="SSF51726">
    <property type="entry name" value="UROD/MetE-like"/>
    <property type="match status" value="1"/>
</dbReference>
<gene>
    <name evidence="1" type="ORF">QBC46DRAFT_368624</name>
</gene>
<reference evidence="2" key="1">
    <citation type="journal article" date="2023" name="Mol. Phylogenet. Evol.">
        <title>Genome-scale phylogeny and comparative genomics of the fungal order Sordariales.</title>
        <authorList>
            <person name="Hensen N."/>
            <person name="Bonometti L."/>
            <person name="Westerberg I."/>
            <person name="Brannstrom I.O."/>
            <person name="Guillou S."/>
            <person name="Cros-Aarteil S."/>
            <person name="Calhoun S."/>
            <person name="Haridas S."/>
            <person name="Kuo A."/>
            <person name="Mondo S."/>
            <person name="Pangilinan J."/>
            <person name="Riley R."/>
            <person name="LaButti K."/>
            <person name="Andreopoulos B."/>
            <person name="Lipzen A."/>
            <person name="Chen C."/>
            <person name="Yan M."/>
            <person name="Daum C."/>
            <person name="Ng V."/>
            <person name="Clum A."/>
            <person name="Steindorff A."/>
            <person name="Ohm R.A."/>
            <person name="Martin F."/>
            <person name="Silar P."/>
            <person name="Natvig D.O."/>
            <person name="Lalanne C."/>
            <person name="Gautier V."/>
            <person name="Ament-Velasquez S.L."/>
            <person name="Kruys A."/>
            <person name="Hutchinson M.I."/>
            <person name="Powell A.J."/>
            <person name="Barry K."/>
            <person name="Miller A.N."/>
            <person name="Grigoriev I.V."/>
            <person name="Debuchy R."/>
            <person name="Gladieux P."/>
            <person name="Hiltunen Thoren M."/>
            <person name="Johannesson H."/>
        </authorList>
    </citation>
    <scope>NUCLEOTIDE SEQUENCE [LARGE SCALE GENOMIC DNA]</scope>
    <source>
        <strain evidence="2">CBS 340.73</strain>
    </source>
</reference>
<evidence type="ECO:0000313" key="1">
    <source>
        <dbReference type="EMBL" id="KAK3933718.1"/>
    </source>
</evidence>